<name>A0A812D721_ACAPH</name>
<dbReference type="Proteomes" id="UP000597762">
    <property type="component" value="Unassembled WGS sequence"/>
</dbReference>
<evidence type="ECO:0000313" key="13">
    <source>
        <dbReference type="Proteomes" id="UP000597762"/>
    </source>
</evidence>
<evidence type="ECO:0000256" key="8">
    <source>
        <dbReference type="ARBA" id="ARBA00023242"/>
    </source>
</evidence>
<feature type="domain" description="C2H2-type" evidence="11">
    <location>
        <begin position="199"/>
        <end position="226"/>
    </location>
</feature>
<dbReference type="Pfam" id="PF00096">
    <property type="entry name" value="zf-C2H2"/>
    <property type="match status" value="3"/>
</dbReference>
<evidence type="ECO:0000313" key="12">
    <source>
        <dbReference type="EMBL" id="CAE1293509.1"/>
    </source>
</evidence>
<dbReference type="GO" id="GO:0000981">
    <property type="term" value="F:DNA-binding transcription factor activity, RNA polymerase II-specific"/>
    <property type="evidence" value="ECO:0007669"/>
    <property type="project" value="TreeGrafter"/>
</dbReference>
<keyword evidence="8" id="KW-0539">Nucleus</keyword>
<evidence type="ECO:0000256" key="6">
    <source>
        <dbReference type="ARBA" id="ARBA00023015"/>
    </source>
</evidence>
<keyword evidence="5" id="KW-0862">Zinc</keyword>
<dbReference type="EMBL" id="CAHIKZ030002892">
    <property type="protein sequence ID" value="CAE1293509.1"/>
    <property type="molecule type" value="Genomic_DNA"/>
</dbReference>
<evidence type="ECO:0000256" key="4">
    <source>
        <dbReference type="ARBA" id="ARBA00022771"/>
    </source>
</evidence>
<keyword evidence="13" id="KW-1185">Reference proteome</keyword>
<dbReference type="SUPFAM" id="SSF57667">
    <property type="entry name" value="beta-beta-alpha zinc fingers"/>
    <property type="match status" value="2"/>
</dbReference>
<dbReference type="InterPro" id="IPR013087">
    <property type="entry name" value="Znf_C2H2_type"/>
</dbReference>
<evidence type="ECO:0000256" key="10">
    <source>
        <dbReference type="SAM" id="MobiDB-lite"/>
    </source>
</evidence>
<keyword evidence="4 9" id="KW-0863">Zinc-finger</keyword>
<evidence type="ECO:0000256" key="3">
    <source>
        <dbReference type="ARBA" id="ARBA00022737"/>
    </source>
</evidence>
<dbReference type="PROSITE" id="PS00028">
    <property type="entry name" value="ZINC_FINGER_C2H2_1"/>
    <property type="match status" value="2"/>
</dbReference>
<dbReference type="AlphaFoldDB" id="A0A812D721"/>
<protein>
    <recommendedName>
        <fullName evidence="11">C2H2-type domain-containing protein</fullName>
    </recommendedName>
</protein>
<sequence>MIKESKKMVTSTIQLSDQHSPPLPLPQHFKRDSDVVEAAAAAAAVIPTIEEQHMIQILPTSSSSSLVNAVVVGCGGCCGSCNTGDHSQEIITDGTLTTNCCWKQEEAESQPPQQSFDMTVMTPVPLPEKNQKRAQSSSLSFCCQVCGRIFSRRDNLERHKLVHQEGRVNPFNCEVCGKAFSRKSYLKVHARIHSGERPYQCNICGFAFARYDHLLKHKKLTKGRRKLSCVPHFQTTEEASVDMPSNIEETNCQEGEEEEQQPHGHHPHHQNPHPQEQTQHITILQDGTLATTSSTPADTQITENRVFHATGSIVSPVGHHTVTVGGTPITQIFHTIQMTSGNTPVFRTVQMAPTTQIVTNNSQLVSPTATTHIFTNK</sequence>
<dbReference type="FunFam" id="3.30.160.60:FF:000478">
    <property type="entry name" value="Zinc finger protein 133"/>
    <property type="match status" value="1"/>
</dbReference>
<feature type="domain" description="C2H2-type" evidence="11">
    <location>
        <begin position="171"/>
        <end position="198"/>
    </location>
</feature>
<feature type="compositionally biased region" description="Polar residues" evidence="10">
    <location>
        <begin position="8"/>
        <end position="19"/>
    </location>
</feature>
<keyword evidence="6" id="KW-0805">Transcription regulation</keyword>
<accession>A0A812D721</accession>
<evidence type="ECO:0000256" key="9">
    <source>
        <dbReference type="PROSITE-ProRule" id="PRU00042"/>
    </source>
</evidence>
<comment type="subcellular location">
    <subcellularLocation>
        <location evidence="1">Nucleus</location>
    </subcellularLocation>
</comment>
<comment type="caution">
    <text evidence="12">The sequence shown here is derived from an EMBL/GenBank/DDBJ whole genome shotgun (WGS) entry which is preliminary data.</text>
</comment>
<organism evidence="12 13">
    <name type="scientific">Acanthosepion pharaonis</name>
    <name type="common">Pharaoh cuttlefish</name>
    <name type="synonym">Sepia pharaonis</name>
    <dbReference type="NCBI Taxonomy" id="158019"/>
    <lineage>
        <taxon>Eukaryota</taxon>
        <taxon>Metazoa</taxon>
        <taxon>Spiralia</taxon>
        <taxon>Lophotrochozoa</taxon>
        <taxon>Mollusca</taxon>
        <taxon>Cephalopoda</taxon>
        <taxon>Coleoidea</taxon>
        <taxon>Decapodiformes</taxon>
        <taxon>Sepiida</taxon>
        <taxon>Sepiina</taxon>
        <taxon>Sepiidae</taxon>
        <taxon>Acanthosepion</taxon>
    </lineage>
</organism>
<keyword evidence="2" id="KW-0479">Metal-binding</keyword>
<dbReference type="OrthoDB" id="6077919at2759"/>
<dbReference type="PROSITE" id="PS50157">
    <property type="entry name" value="ZINC_FINGER_C2H2_2"/>
    <property type="match status" value="3"/>
</dbReference>
<evidence type="ECO:0000256" key="7">
    <source>
        <dbReference type="ARBA" id="ARBA00023163"/>
    </source>
</evidence>
<keyword evidence="7" id="KW-0804">Transcription</keyword>
<dbReference type="GO" id="GO:0003677">
    <property type="term" value="F:DNA binding"/>
    <property type="evidence" value="ECO:0007669"/>
    <property type="project" value="UniProtKB-KW"/>
</dbReference>
<dbReference type="GO" id="GO:0008270">
    <property type="term" value="F:zinc ion binding"/>
    <property type="evidence" value="ECO:0007669"/>
    <property type="project" value="UniProtKB-KW"/>
</dbReference>
<proteinExistence type="predicted"/>
<gene>
    <name evidence="12" type="ORF">SPHA_49857</name>
</gene>
<reference evidence="12" key="1">
    <citation type="submission" date="2021-01" db="EMBL/GenBank/DDBJ databases">
        <authorList>
            <person name="Li R."/>
            <person name="Bekaert M."/>
        </authorList>
    </citation>
    <scope>NUCLEOTIDE SEQUENCE</scope>
    <source>
        <strain evidence="12">Farmed</strain>
    </source>
</reference>
<feature type="domain" description="C2H2-type" evidence="11">
    <location>
        <begin position="141"/>
        <end position="168"/>
    </location>
</feature>
<evidence type="ECO:0000256" key="5">
    <source>
        <dbReference type="ARBA" id="ARBA00022833"/>
    </source>
</evidence>
<feature type="region of interest" description="Disordered" evidence="10">
    <location>
        <begin position="251"/>
        <end position="278"/>
    </location>
</feature>
<dbReference type="InterPro" id="IPR036236">
    <property type="entry name" value="Znf_C2H2_sf"/>
</dbReference>
<dbReference type="FunFam" id="3.30.160.60:FF:000065">
    <property type="entry name" value="B-cell CLL/lymphoma 6, member B"/>
    <property type="match status" value="1"/>
</dbReference>
<dbReference type="GO" id="GO:0005634">
    <property type="term" value="C:nucleus"/>
    <property type="evidence" value="ECO:0007669"/>
    <property type="project" value="UniProtKB-SubCell"/>
</dbReference>
<dbReference type="Gene3D" id="3.30.160.60">
    <property type="entry name" value="Classic Zinc Finger"/>
    <property type="match status" value="3"/>
</dbReference>
<keyword evidence="3" id="KW-0677">Repeat</keyword>
<evidence type="ECO:0000256" key="1">
    <source>
        <dbReference type="ARBA" id="ARBA00004123"/>
    </source>
</evidence>
<dbReference type="SMART" id="SM00355">
    <property type="entry name" value="ZnF_C2H2"/>
    <property type="match status" value="3"/>
</dbReference>
<evidence type="ECO:0000259" key="11">
    <source>
        <dbReference type="PROSITE" id="PS50157"/>
    </source>
</evidence>
<dbReference type="PANTHER" id="PTHR24394">
    <property type="entry name" value="ZINC FINGER PROTEIN"/>
    <property type="match status" value="1"/>
</dbReference>
<feature type="region of interest" description="Disordered" evidence="10">
    <location>
        <begin position="1"/>
        <end position="25"/>
    </location>
</feature>
<evidence type="ECO:0000256" key="2">
    <source>
        <dbReference type="ARBA" id="ARBA00022723"/>
    </source>
</evidence>
<dbReference type="PANTHER" id="PTHR24394:SF48">
    <property type="entry name" value="ZINC FINGER PROTEIN 771"/>
    <property type="match status" value="1"/>
</dbReference>